<name>A0A4Y2WSW5_ARAVE</name>
<evidence type="ECO:0000313" key="1">
    <source>
        <dbReference type="EMBL" id="GBO39714.1"/>
    </source>
</evidence>
<sequence length="61" mass="6818">FCRTDESFANRLPGLQLPTVTFEKTGVFVYGIGEESGLRSIEAFKPTLRDLFTSSKLFIEG</sequence>
<proteinExistence type="predicted"/>
<feature type="non-terminal residue" evidence="1">
    <location>
        <position position="1"/>
    </location>
</feature>
<gene>
    <name evidence="1" type="ORF">AVEN_259076_1</name>
</gene>
<protein>
    <submittedName>
        <fullName evidence="1">Uncharacterized protein</fullName>
    </submittedName>
</protein>
<dbReference type="EMBL" id="BGPR01064805">
    <property type="protein sequence ID" value="GBO39714.1"/>
    <property type="molecule type" value="Genomic_DNA"/>
</dbReference>
<comment type="caution">
    <text evidence="1">The sequence shown here is derived from an EMBL/GenBank/DDBJ whole genome shotgun (WGS) entry which is preliminary data.</text>
</comment>
<accession>A0A4Y2WSW5</accession>
<dbReference type="AlphaFoldDB" id="A0A4Y2WSW5"/>
<organism evidence="1 2">
    <name type="scientific">Araneus ventricosus</name>
    <name type="common">Orbweaver spider</name>
    <name type="synonym">Epeira ventricosa</name>
    <dbReference type="NCBI Taxonomy" id="182803"/>
    <lineage>
        <taxon>Eukaryota</taxon>
        <taxon>Metazoa</taxon>
        <taxon>Ecdysozoa</taxon>
        <taxon>Arthropoda</taxon>
        <taxon>Chelicerata</taxon>
        <taxon>Arachnida</taxon>
        <taxon>Araneae</taxon>
        <taxon>Araneomorphae</taxon>
        <taxon>Entelegynae</taxon>
        <taxon>Araneoidea</taxon>
        <taxon>Araneidae</taxon>
        <taxon>Araneus</taxon>
    </lineage>
</organism>
<keyword evidence="2" id="KW-1185">Reference proteome</keyword>
<dbReference type="Proteomes" id="UP000499080">
    <property type="component" value="Unassembled WGS sequence"/>
</dbReference>
<reference evidence="1 2" key="1">
    <citation type="journal article" date="2019" name="Sci. Rep.">
        <title>Orb-weaving spider Araneus ventricosus genome elucidates the spidroin gene catalogue.</title>
        <authorList>
            <person name="Kono N."/>
            <person name="Nakamura H."/>
            <person name="Ohtoshi R."/>
            <person name="Moran D.A.P."/>
            <person name="Shinohara A."/>
            <person name="Yoshida Y."/>
            <person name="Fujiwara M."/>
            <person name="Mori M."/>
            <person name="Tomita M."/>
            <person name="Arakawa K."/>
        </authorList>
    </citation>
    <scope>NUCLEOTIDE SEQUENCE [LARGE SCALE GENOMIC DNA]</scope>
</reference>
<evidence type="ECO:0000313" key="2">
    <source>
        <dbReference type="Proteomes" id="UP000499080"/>
    </source>
</evidence>